<evidence type="ECO:0000259" key="2">
    <source>
        <dbReference type="Pfam" id="PF13400"/>
    </source>
</evidence>
<accession>A0ABR9J1X9</accession>
<proteinExistence type="predicted"/>
<dbReference type="InterPro" id="IPR028087">
    <property type="entry name" value="Tad_N"/>
</dbReference>
<comment type="caution">
    <text evidence="3">The sequence shown here is derived from an EMBL/GenBank/DDBJ whole genome shotgun (WGS) entry which is preliminary data.</text>
</comment>
<evidence type="ECO:0000259" key="1">
    <source>
        <dbReference type="Pfam" id="PF09977"/>
    </source>
</evidence>
<dbReference type="InterPro" id="IPR018705">
    <property type="entry name" value="DUF2134_membrane"/>
</dbReference>
<sequence length="578" mass="59971">MRTFRVWLGCFVVDAAGNIAITAALCAPLILYTLGLGIDYGMMTLQQRRLQELSDLGAIVAASDINHAAENLVANFSQNGLNVAVKTASGYETKEGMKQLSEADLQTFDAIANLVPGTYLADPSTALGSRFSPGMQPYDAARVDLSQKAELTFAAAFAAAPTLSATGTASAAKLAAFSVGSRLASLNDGVLNALLGSLLGTTLSLKVADYTALADANVELLSFLDTLATDLNLTAGSYNDVLATEITYPRLLTTLKKTSGLTPTVTKALDTMQKALGTTQVKLKLEDLLNLGSTGERVVGSGSHLSVDASVMDILSAAAIAANQKKQVAVNLNAAIPGIAGTKLTLAIGEPPKEMASNAVGTTGTVVRTAQVRLAIELNVLGISSIAGIKLRVPLYVEVAYAEAKLASISCLGGIQNANVGIDVVPGVAELDLGDVDTSAFANFGSKPRVSRAKIIDATLLDVSALAQVNVTNQTKTRLTFRPQDIAAKTIKNVSTKDTLTSTVTSLLANADIQVTILGLGIGLPKAVIQGAVADTLTGLTKPLDELLFNTLTLLGIKIGEADVRVTDVRCQQSVLVQ</sequence>
<keyword evidence="4" id="KW-1185">Reference proteome</keyword>
<reference evidence="3 4" key="1">
    <citation type="submission" date="2020-10" db="EMBL/GenBank/DDBJ databases">
        <title>Sequencing the genomes of 1000 actinobacteria strains.</title>
        <authorList>
            <person name="Klenk H.-P."/>
        </authorList>
    </citation>
    <scope>NUCLEOTIDE SEQUENCE [LARGE SCALE GENOMIC DNA]</scope>
    <source>
        <strain evidence="3 4">DSM 7307</strain>
    </source>
</reference>
<protein>
    <submittedName>
        <fullName evidence="3">Membrane protein</fullName>
    </submittedName>
</protein>
<dbReference type="EMBL" id="JADBEC010000003">
    <property type="protein sequence ID" value="MBE1509469.1"/>
    <property type="molecule type" value="Genomic_DNA"/>
</dbReference>
<organism evidence="3 4">
    <name type="scientific">Rhizobium viscosum</name>
    <name type="common">Arthrobacter viscosus</name>
    <dbReference type="NCBI Taxonomy" id="1673"/>
    <lineage>
        <taxon>Bacteria</taxon>
        <taxon>Pseudomonadati</taxon>
        <taxon>Pseudomonadota</taxon>
        <taxon>Alphaproteobacteria</taxon>
        <taxon>Hyphomicrobiales</taxon>
        <taxon>Rhizobiaceae</taxon>
        <taxon>Rhizobium/Agrobacterium group</taxon>
        <taxon>Rhizobium</taxon>
    </lineage>
</organism>
<feature type="domain" description="Putative Flp pilus-assembly TadG-like N-terminal" evidence="2">
    <location>
        <begin position="17"/>
        <end position="64"/>
    </location>
</feature>
<dbReference type="Pfam" id="PF13400">
    <property type="entry name" value="Tad"/>
    <property type="match status" value="1"/>
</dbReference>
<name>A0ABR9J1X9_RHIVS</name>
<evidence type="ECO:0000313" key="3">
    <source>
        <dbReference type="EMBL" id="MBE1509469.1"/>
    </source>
</evidence>
<evidence type="ECO:0000313" key="4">
    <source>
        <dbReference type="Proteomes" id="UP000620262"/>
    </source>
</evidence>
<dbReference type="Proteomes" id="UP000620262">
    <property type="component" value="Unassembled WGS sequence"/>
</dbReference>
<gene>
    <name evidence="3" type="ORF">H4W29_006716</name>
</gene>
<feature type="domain" description="DUF2134" evidence="1">
    <location>
        <begin position="97"/>
        <end position="169"/>
    </location>
</feature>
<dbReference type="Pfam" id="PF09977">
    <property type="entry name" value="Tad_C"/>
    <property type="match status" value="1"/>
</dbReference>
<dbReference type="RefSeq" id="WP_192733054.1">
    <property type="nucleotide sequence ID" value="NZ_BAAAVL010000008.1"/>
</dbReference>